<proteinExistence type="predicted"/>
<comment type="caution">
    <text evidence="2">The sequence shown here is derived from an EMBL/GenBank/DDBJ whole genome shotgun (WGS) entry which is preliminary data.</text>
</comment>
<dbReference type="InterPro" id="IPR025617">
    <property type="entry name" value="YqzL"/>
</dbReference>
<reference evidence="2 3" key="1">
    <citation type="submission" date="2024-03" db="EMBL/GenBank/DDBJ databases">
        <title>Bacilli Hybrid Assemblies.</title>
        <authorList>
            <person name="Kovac J."/>
        </authorList>
    </citation>
    <scope>NUCLEOTIDE SEQUENCE [LARGE SCALE GENOMIC DNA]</scope>
    <source>
        <strain evidence="2 3">FSL R7-0666</strain>
    </source>
</reference>
<gene>
    <name evidence="2" type="ORF">MKY91_08090</name>
</gene>
<evidence type="ECO:0000256" key="1">
    <source>
        <dbReference type="SAM" id="MobiDB-lite"/>
    </source>
</evidence>
<protein>
    <submittedName>
        <fullName evidence="2">YqzL family protein</fullName>
    </submittedName>
</protein>
<dbReference type="RefSeq" id="WP_203086449.1">
    <property type="nucleotide sequence ID" value="NZ_JAEUZA010000001.1"/>
</dbReference>
<feature type="region of interest" description="Disordered" evidence="1">
    <location>
        <begin position="26"/>
        <end position="49"/>
    </location>
</feature>
<sequence length="49" mass="5499">MLDLSWKVFTNTGNLDTYLLIKELERDSEAENGPEDTGTSDLTFDSTSQ</sequence>
<accession>A0ABU9VGR4</accession>
<organism evidence="2 3">
    <name type="scientific">Alkalicoccobacillus gibsonii</name>
    <dbReference type="NCBI Taxonomy" id="79881"/>
    <lineage>
        <taxon>Bacteria</taxon>
        <taxon>Bacillati</taxon>
        <taxon>Bacillota</taxon>
        <taxon>Bacilli</taxon>
        <taxon>Bacillales</taxon>
        <taxon>Bacillaceae</taxon>
        <taxon>Alkalicoccobacillus</taxon>
    </lineage>
</organism>
<name>A0ABU9VGR4_9BACI</name>
<evidence type="ECO:0000313" key="3">
    <source>
        <dbReference type="Proteomes" id="UP001418796"/>
    </source>
</evidence>
<dbReference type="Proteomes" id="UP001418796">
    <property type="component" value="Unassembled WGS sequence"/>
</dbReference>
<dbReference type="EMBL" id="JBCITK010000001">
    <property type="protein sequence ID" value="MEN0643105.1"/>
    <property type="molecule type" value="Genomic_DNA"/>
</dbReference>
<feature type="compositionally biased region" description="Polar residues" evidence="1">
    <location>
        <begin position="37"/>
        <end position="49"/>
    </location>
</feature>
<evidence type="ECO:0000313" key="2">
    <source>
        <dbReference type="EMBL" id="MEN0643105.1"/>
    </source>
</evidence>
<dbReference type="Pfam" id="PF14006">
    <property type="entry name" value="YqzL"/>
    <property type="match status" value="1"/>
</dbReference>
<keyword evidence="3" id="KW-1185">Reference proteome</keyword>